<reference evidence="3 4" key="1">
    <citation type="submission" date="2015-11" db="EMBL/GenBank/DDBJ databases">
        <title>Evidence for parallel genomic evolution in an endosymbiosis of termite gut flagellates.</title>
        <authorList>
            <person name="Zheng H."/>
        </authorList>
    </citation>
    <scope>NUCLEOTIDE SEQUENCE [LARGE SCALE GENOMIC DNA]</scope>
    <source>
        <strain evidence="3 4">CET450</strain>
    </source>
</reference>
<feature type="transmembrane region" description="Helical" evidence="2">
    <location>
        <begin position="179"/>
        <end position="201"/>
    </location>
</feature>
<sequence>MTVKKIISVYIIFAFLLTSFAGCGKLKNSPVSGLNQSEVSNSSEIVNQSEVSNSSEIVNQSEVSNSSEIVNQSETSNSSEIVNQSEVSNSSEIVNQSEVSNSSEIVNQSEVSNSSEIVNQSEVSNSSEIVNQSEVSNSSEIVNQSEVSNEINISELLAENNKLKTDCAEREKIINRICFGGVLVAIAIFSSCMWCGIGAYYEDRLLNYVINVNRGFEYFSFGGQESSGEACNFYTGVLSEIYSYWKIAHKQNRLCAKSNFDKIVFLFSRDVRVQNYDKSVQLGVYNNFDFTVPPISVFRHILSNTLSTWTKYTGLSALSPEREREIIINI</sequence>
<dbReference type="EMBL" id="LNVX01000379">
    <property type="protein sequence ID" value="OEG70308.1"/>
    <property type="molecule type" value="Genomic_DNA"/>
</dbReference>
<evidence type="ECO:0000256" key="1">
    <source>
        <dbReference type="SAM" id="MobiDB-lite"/>
    </source>
</evidence>
<dbReference type="Proteomes" id="UP000095237">
    <property type="component" value="Unassembled WGS sequence"/>
</dbReference>
<dbReference type="AlphaFoldDB" id="A0A1E5IK31"/>
<accession>A0A1E5IK31</accession>
<evidence type="ECO:0000313" key="4">
    <source>
        <dbReference type="Proteomes" id="UP000095237"/>
    </source>
</evidence>
<keyword evidence="4" id="KW-1185">Reference proteome</keyword>
<proteinExistence type="predicted"/>
<name>A0A1E5IK31_ENDTX</name>
<keyword evidence="2" id="KW-0812">Transmembrane</keyword>
<organism evidence="3 4">
    <name type="scientific">Endomicrobium trichonymphae</name>
    <dbReference type="NCBI Taxonomy" id="1408204"/>
    <lineage>
        <taxon>Bacteria</taxon>
        <taxon>Pseudomonadati</taxon>
        <taxon>Elusimicrobiota</taxon>
        <taxon>Endomicrobiia</taxon>
        <taxon>Endomicrobiales</taxon>
        <taxon>Endomicrobiaceae</taxon>
        <taxon>Candidatus Endomicrobiellum</taxon>
    </lineage>
</organism>
<evidence type="ECO:0000313" key="3">
    <source>
        <dbReference type="EMBL" id="OEG70308.1"/>
    </source>
</evidence>
<comment type="caution">
    <text evidence="3">The sequence shown here is derived from an EMBL/GenBank/DDBJ whole genome shotgun (WGS) entry which is preliminary data.</text>
</comment>
<keyword evidence="2" id="KW-1133">Transmembrane helix</keyword>
<keyword evidence="2" id="KW-0472">Membrane</keyword>
<evidence type="ECO:0000256" key="2">
    <source>
        <dbReference type="SAM" id="Phobius"/>
    </source>
</evidence>
<protein>
    <submittedName>
        <fullName evidence="3">Uncharacterized protein</fullName>
    </submittedName>
</protein>
<gene>
    <name evidence="3" type="ORF">ATZ36_04970</name>
</gene>
<feature type="region of interest" description="Disordered" evidence="1">
    <location>
        <begin position="98"/>
        <end position="117"/>
    </location>
</feature>
<dbReference type="PROSITE" id="PS51257">
    <property type="entry name" value="PROKAR_LIPOPROTEIN"/>
    <property type="match status" value="1"/>
</dbReference>
<feature type="region of interest" description="Disordered" evidence="1">
    <location>
        <begin position="45"/>
        <end position="89"/>
    </location>
</feature>